<protein>
    <submittedName>
        <fullName evidence="1">Uncharacterized protein</fullName>
    </submittedName>
</protein>
<accession>A0ABM5XGJ0</accession>
<dbReference type="EMBL" id="CP014034">
    <property type="protein sequence ID" value="AMF91995.1"/>
    <property type="molecule type" value="Genomic_DNA"/>
</dbReference>
<evidence type="ECO:0000313" key="1">
    <source>
        <dbReference type="EMBL" id="AMF91995.1"/>
    </source>
</evidence>
<keyword evidence="2" id="KW-1185">Reference proteome</keyword>
<dbReference type="Proteomes" id="UP000057088">
    <property type="component" value="Chromosome 1"/>
</dbReference>
<dbReference type="RefSeq" id="WP_061055325.1">
    <property type="nucleotide sequence ID" value="NZ_CABLBX010000013.1"/>
</dbReference>
<dbReference type="GeneID" id="29383502"/>
<reference evidence="2" key="1">
    <citation type="submission" date="2015-12" db="EMBL/GenBank/DDBJ databases">
        <title>FDA dAtabase for Regulatory Grade micrObial Sequences (FDA-ARGOS): Supporting development and validation of Infectious Disease Dx tests.</title>
        <authorList>
            <person name="Hoffmann M."/>
            <person name="Allard M."/>
            <person name="Evans P."/>
            <person name="Brown E."/>
            <person name="Tallon L.J."/>
            <person name="Sadzewicz L."/>
            <person name="Sengamalay N."/>
            <person name="Ott S."/>
            <person name="Godinez A."/>
            <person name="Nagaraj S."/>
            <person name="Vyas G."/>
            <person name="Aluvathingal J."/>
            <person name="Nadendla S."/>
            <person name="Geyer C."/>
            <person name="Sichtig H."/>
        </authorList>
    </citation>
    <scope>NUCLEOTIDE SEQUENCE [LARGE SCALE GENOMIC DNA]</scope>
    <source>
        <strain evidence="2">ATCC 33809</strain>
    </source>
</reference>
<sequence length="82" mass="9885">MHIVAVMLIPKRAIMDPRSVGQGNERLKKRNRVWNFGVGVKYQEHTRFRLITFWQFAAKWVMQSWQKIILFHQNKVMMKSVL</sequence>
<evidence type="ECO:0000313" key="2">
    <source>
        <dbReference type="Proteomes" id="UP000057088"/>
    </source>
</evidence>
<organism evidence="1 2">
    <name type="scientific">Vibrio fluvialis</name>
    <dbReference type="NCBI Taxonomy" id="676"/>
    <lineage>
        <taxon>Bacteria</taxon>
        <taxon>Pseudomonadati</taxon>
        <taxon>Pseudomonadota</taxon>
        <taxon>Gammaproteobacteria</taxon>
        <taxon>Vibrionales</taxon>
        <taxon>Vibrionaceae</taxon>
        <taxon>Vibrio</taxon>
    </lineage>
</organism>
<proteinExistence type="predicted"/>
<gene>
    <name evidence="1" type="ORF">AL536_00450</name>
</gene>
<name>A0ABM5XGJ0_VIBFL</name>